<dbReference type="EMBL" id="LR721775">
    <property type="protein sequence ID" value="VVV63221.1"/>
    <property type="molecule type" value="Genomic_DNA"/>
</dbReference>
<organism evidence="1">
    <name type="scientific">Nymphaea colorata</name>
    <name type="common">pocket water lily</name>
    <dbReference type="NCBI Taxonomy" id="210225"/>
    <lineage>
        <taxon>Eukaryota</taxon>
        <taxon>Viridiplantae</taxon>
        <taxon>Streptophyta</taxon>
        <taxon>Embryophyta</taxon>
        <taxon>Tracheophyta</taxon>
        <taxon>Spermatophyta</taxon>
        <taxon>Magnoliopsida</taxon>
        <taxon>Nymphaeales</taxon>
        <taxon>Nymphaeaceae</taxon>
        <taxon>Nymphaea</taxon>
    </lineage>
</organism>
<dbReference type="AlphaFoldDB" id="A0A5K0XCI6"/>
<evidence type="ECO:0000313" key="1">
    <source>
        <dbReference type="EMBL" id="VVV63221.1"/>
    </source>
</evidence>
<sequence length="16" mass="1864">MKETPEVDATDKEENK</sequence>
<proteinExistence type="predicted"/>
<protein>
    <submittedName>
        <fullName evidence="1">Uncharacterized protein</fullName>
    </submittedName>
</protein>
<accession>A0A5K0XCI6</accession>
<name>A0A5K0XCI6_9MAGN</name>
<reference evidence="1" key="1">
    <citation type="submission" date="2019-09" db="EMBL/GenBank/DDBJ databases">
        <authorList>
            <person name="Zhang L."/>
        </authorList>
    </citation>
    <scope>NUCLEOTIDE SEQUENCE</scope>
</reference>
<gene>
    <name evidence="1" type="ORF">NYM_LOCUS3977</name>
</gene>